<name>A0A1F4SY90_UNCSA</name>
<organism evidence="1 2">
    <name type="scientific">candidate division WOR-1 bacterium RIFOXYB2_FULL_37_13</name>
    <dbReference type="NCBI Taxonomy" id="1802579"/>
    <lineage>
        <taxon>Bacteria</taxon>
        <taxon>Bacillati</taxon>
        <taxon>Saganbacteria</taxon>
    </lineage>
</organism>
<dbReference type="Proteomes" id="UP000178417">
    <property type="component" value="Unassembled WGS sequence"/>
</dbReference>
<proteinExistence type="predicted"/>
<protein>
    <submittedName>
        <fullName evidence="1">Uncharacterized protein</fullName>
    </submittedName>
</protein>
<reference evidence="1 2" key="1">
    <citation type="journal article" date="2016" name="Nat. Commun.">
        <title>Thousands of microbial genomes shed light on interconnected biogeochemical processes in an aquifer system.</title>
        <authorList>
            <person name="Anantharaman K."/>
            <person name="Brown C.T."/>
            <person name="Hug L.A."/>
            <person name="Sharon I."/>
            <person name="Castelle C.J."/>
            <person name="Probst A.J."/>
            <person name="Thomas B.C."/>
            <person name="Singh A."/>
            <person name="Wilkins M.J."/>
            <person name="Karaoz U."/>
            <person name="Brodie E.L."/>
            <person name="Williams K.H."/>
            <person name="Hubbard S.S."/>
            <person name="Banfield J.F."/>
        </authorList>
    </citation>
    <scope>NUCLEOTIDE SEQUENCE [LARGE SCALE GENOMIC DNA]</scope>
</reference>
<comment type="caution">
    <text evidence="1">The sequence shown here is derived from an EMBL/GenBank/DDBJ whole genome shotgun (WGS) entry which is preliminary data.</text>
</comment>
<accession>A0A1F4SY90</accession>
<gene>
    <name evidence="1" type="ORF">A2310_01145</name>
</gene>
<dbReference type="EMBL" id="MEUB01000001">
    <property type="protein sequence ID" value="OGC25381.1"/>
    <property type="molecule type" value="Genomic_DNA"/>
</dbReference>
<dbReference type="AlphaFoldDB" id="A0A1F4SY90"/>
<evidence type="ECO:0000313" key="1">
    <source>
        <dbReference type="EMBL" id="OGC25381.1"/>
    </source>
</evidence>
<evidence type="ECO:0000313" key="2">
    <source>
        <dbReference type="Proteomes" id="UP000178417"/>
    </source>
</evidence>
<sequence>MLRYIEKGLFVLNSILQRVEGGAVNRSSDRKLRNALFSWASYRGSMITGKYLLTVSKSGNSTFINSDIFGYIKVVGGKLKQGQYHLAFSSFDGRNLAHFFDSETSQLAANFGIDSTRNSIRFEEIRNWDRNRNPQVIRDWVCSSDSIKVKPPDDLVRIRQKETFLLESEAGINLVMRGIKGHDREAIVRYSNRGSKNIVSVYEADRETLLARGSLSWDADKKDIVLDQDYPVGMLRSLSQRPIVSAFQPVKSPSLPAVIIKNGQAKIPFGLSGEKVLLSNLEPNCNFYFKIIERGKKQIIVLYEKAKDQYFWKGTYRIIQRDGLLVGEPFLPQFRALNVINGTVEISHPDCERKISLTGLESGTTVQAIYSFFKGALVIKVCQRKEFPDEKAKAALRLVRAFYLSEDDKGRLEVLPVLPKSYKCPLLQNMGESDFTQRALNGNTGKAAKFITVAAARNRAVLVDNVHLDGLSESGDLLAIMDFQGGGKVTVELYETYRPIFVASYLLSRVENAWCITKQTTFS</sequence>